<dbReference type="PROSITE" id="PS51740">
    <property type="entry name" value="SPOVT_ABRB"/>
    <property type="match status" value="1"/>
</dbReference>
<dbReference type="Proteomes" id="UP000430387">
    <property type="component" value="Unassembled WGS sequence"/>
</dbReference>
<dbReference type="Proteomes" id="UP000532204">
    <property type="component" value="Unassembled WGS sequence"/>
</dbReference>
<dbReference type="GO" id="GO:0003677">
    <property type="term" value="F:DNA binding"/>
    <property type="evidence" value="ECO:0007669"/>
    <property type="project" value="UniProtKB-UniRule"/>
</dbReference>
<dbReference type="EMBL" id="MPAF01000013">
    <property type="protein sequence ID" value="OOK29086.1"/>
    <property type="molecule type" value="Genomic_DNA"/>
</dbReference>
<dbReference type="InterPro" id="IPR031848">
    <property type="entry name" value="PrlF_antitoxin"/>
</dbReference>
<evidence type="ECO:0000313" key="6">
    <source>
        <dbReference type="EMBL" id="MWR41982.1"/>
    </source>
</evidence>
<dbReference type="EMBL" id="WTQT01001342">
    <property type="protein sequence ID" value="MWR41982.1"/>
    <property type="molecule type" value="Genomic_DNA"/>
</dbReference>
<evidence type="ECO:0000313" key="5">
    <source>
        <dbReference type="EMBL" id="MWR15243.1"/>
    </source>
</evidence>
<keyword evidence="1" id="KW-0238">DNA-binding</keyword>
<evidence type="ECO:0000313" key="10">
    <source>
        <dbReference type="Proteomes" id="UP000460875"/>
    </source>
</evidence>
<evidence type="ECO:0000256" key="1">
    <source>
        <dbReference type="PROSITE-ProRule" id="PRU01076"/>
    </source>
</evidence>
<reference evidence="9 10" key="4">
    <citation type="submission" date="2019-12" db="EMBL/GenBank/DDBJ databases">
        <title>Enteriobacteria Tanzani isolates_8377-8380.</title>
        <authorList>
            <person name="Subbiah M."/>
            <person name="Call D."/>
        </authorList>
    </citation>
    <scope>NUCLEOTIDE SEQUENCE [LARGE SCALE GENOMIC DNA]</scope>
    <source>
        <strain evidence="6 10">8379wE2</strain>
        <strain evidence="5 9">8380wG1</strain>
    </source>
</reference>
<dbReference type="SUPFAM" id="SSF89447">
    <property type="entry name" value="AbrB/MazE/MraZ-like"/>
    <property type="match status" value="1"/>
</dbReference>
<dbReference type="Proteomes" id="UP000854059">
    <property type="component" value="Unassembled WGS sequence"/>
</dbReference>
<evidence type="ECO:0000259" key="2">
    <source>
        <dbReference type="PROSITE" id="PS51740"/>
    </source>
</evidence>
<dbReference type="GO" id="GO:0097351">
    <property type="term" value="F:toxin sequestering activity"/>
    <property type="evidence" value="ECO:0007669"/>
    <property type="project" value="InterPro"/>
</dbReference>
<reference evidence="3 11" key="3">
    <citation type="submission" date="2019-05" db="EMBL/GenBank/DDBJ databases">
        <authorList>
            <consortium name="NARMS: The National Antimicrobial Resistance Monitoring System"/>
        </authorList>
    </citation>
    <scope>NUCLEOTIDE SEQUENCE [LARGE SCALE GENOMIC DNA]</scope>
    <source>
        <strain evidence="3 11">CVM N18EC122</strain>
    </source>
</reference>
<dbReference type="Pfam" id="PF15937">
    <property type="entry name" value="PrlF_antitoxin"/>
    <property type="match status" value="1"/>
</dbReference>
<sequence>MPANARSHAVLTTESKVTIRGQTTIPAPVREALKLKPGLDNIHYEILPGGQVFMCRLGDEQEDHTMNAFLRFLDADIQNNPQKTRPFDIQQGKKLVAGMDVNIDDEIGDDE</sequence>
<evidence type="ECO:0000313" key="8">
    <source>
        <dbReference type="Proteomes" id="UP000188855"/>
    </source>
</evidence>
<reference evidence="4" key="2">
    <citation type="submission" date="2018-05" db="EMBL/GenBank/DDBJ databases">
        <authorList>
            <person name="Ashton P.M."/>
            <person name="Dallman T."/>
            <person name="Nair S."/>
            <person name="De Pinna E."/>
            <person name="Peters T."/>
            <person name="Grant K."/>
        </authorList>
    </citation>
    <scope>NUCLEOTIDE SEQUENCE</scope>
    <source>
        <strain evidence="4">412057</strain>
    </source>
</reference>
<dbReference type="InterPro" id="IPR037914">
    <property type="entry name" value="SpoVT-AbrB_sf"/>
</dbReference>
<dbReference type="Proteomes" id="UP000460875">
    <property type="component" value="Unassembled WGS sequence"/>
</dbReference>
<organism evidence="6 10">
    <name type="scientific">Escherichia coli</name>
    <dbReference type="NCBI Taxonomy" id="562"/>
    <lineage>
        <taxon>Bacteria</taxon>
        <taxon>Pseudomonadati</taxon>
        <taxon>Pseudomonadota</taxon>
        <taxon>Gammaproteobacteria</taxon>
        <taxon>Enterobacterales</taxon>
        <taxon>Enterobacteriaceae</taxon>
        <taxon>Escherichia</taxon>
    </lineage>
</organism>
<dbReference type="EMBL" id="AAVTXU010000227">
    <property type="protein sequence ID" value="EGE1990981.1"/>
    <property type="molecule type" value="Genomic_DNA"/>
</dbReference>
<protein>
    <submittedName>
        <fullName evidence="7">Regulator PrlF</fullName>
    </submittedName>
    <submittedName>
        <fullName evidence="6">Type II toxin-antitoxin system PrlF family antitoxin</fullName>
    </submittedName>
</protein>
<gene>
    <name evidence="7" type="ORF">BMT91_08915</name>
    <name evidence="4" type="ORF">DL968_26295</name>
    <name evidence="3" type="ORF">E6D34_13550</name>
    <name evidence="6" type="ORF">GP975_28900</name>
    <name evidence="5" type="ORF">GQA06_15835</name>
</gene>
<comment type="caution">
    <text evidence="6">The sequence shown here is derived from an EMBL/GenBank/DDBJ whole genome shotgun (WGS) entry which is preliminary data.</text>
</comment>
<name>A0A066QX19_ECOLX</name>
<dbReference type="GO" id="GO:0001558">
    <property type="term" value="P:regulation of cell growth"/>
    <property type="evidence" value="ECO:0007669"/>
    <property type="project" value="InterPro"/>
</dbReference>
<dbReference type="InterPro" id="IPR007159">
    <property type="entry name" value="SpoVT-AbrB_dom"/>
</dbReference>
<evidence type="ECO:0000313" key="11">
    <source>
        <dbReference type="Proteomes" id="UP000532204"/>
    </source>
</evidence>
<dbReference type="Proteomes" id="UP000188855">
    <property type="component" value="Unassembled WGS sequence"/>
</dbReference>
<dbReference type="RefSeq" id="WP_001300560.1">
    <property type="nucleotide sequence ID" value="NZ_AP022095.1"/>
</dbReference>
<dbReference type="GO" id="GO:0003700">
    <property type="term" value="F:DNA-binding transcription factor activity"/>
    <property type="evidence" value="ECO:0007669"/>
    <property type="project" value="InterPro"/>
</dbReference>
<evidence type="ECO:0000313" key="4">
    <source>
        <dbReference type="EMBL" id="EGE1990981.1"/>
    </source>
</evidence>
<evidence type="ECO:0000313" key="9">
    <source>
        <dbReference type="Proteomes" id="UP000430387"/>
    </source>
</evidence>
<proteinExistence type="predicted"/>
<dbReference type="OMA" id="DKICYTI"/>
<dbReference type="eggNOG" id="COG2002">
    <property type="taxonomic scope" value="Bacteria"/>
</dbReference>
<reference evidence="7 8" key="1">
    <citation type="submission" date="2016-10" db="EMBL/GenBank/DDBJ databases">
        <title>Whole genome sequences of antibiotic resistant commensal Escherichia coli from healthy Australian adults.</title>
        <authorList>
            <person name="Moran R.A."/>
            <person name="Anantham S."/>
            <person name="Nigro S.J."/>
            <person name="Holt K.E."/>
            <person name="Hall R.M."/>
        </authorList>
    </citation>
    <scope>NUCLEOTIDE SEQUENCE [LARGE SCALE GENOMIC DNA]</scope>
    <source>
        <strain evidence="7 8">2.3-R4</strain>
    </source>
</reference>
<accession>A0A066QX19</accession>
<evidence type="ECO:0000313" key="3">
    <source>
        <dbReference type="EMBL" id="EFC9750289.1"/>
    </source>
</evidence>
<feature type="domain" description="SpoVT-AbrB" evidence="2">
    <location>
        <begin position="12"/>
        <end position="59"/>
    </location>
</feature>
<dbReference type="Gene3D" id="2.10.260.10">
    <property type="match status" value="1"/>
</dbReference>
<dbReference type="EMBL" id="WTQJ01000453">
    <property type="protein sequence ID" value="MWR15243.1"/>
    <property type="molecule type" value="Genomic_DNA"/>
</dbReference>
<dbReference type="EMBL" id="AASEBA010000023">
    <property type="protein sequence ID" value="EFC9750289.1"/>
    <property type="molecule type" value="Genomic_DNA"/>
</dbReference>
<evidence type="ECO:0000313" key="7">
    <source>
        <dbReference type="EMBL" id="OOK29086.1"/>
    </source>
</evidence>
<dbReference type="AlphaFoldDB" id="A0A066QX19"/>
<dbReference type="NCBIfam" id="NF007429">
    <property type="entry name" value="PRK09974.1"/>
    <property type="match status" value="1"/>
</dbReference>